<sequence>MITNKRSVKASTRYRKASARYKRKRLIRKIIKVSIRLFMIFLVIFSLLSICEFAFKKAVDFVSNMVTTVDTVSKRKISTNVQASIKD</sequence>
<dbReference type="AlphaFoldDB" id="A0A923E9V2"/>
<evidence type="ECO:0000313" key="1">
    <source>
        <dbReference type="EMBL" id="MBC2397897.1"/>
    </source>
</evidence>
<proteinExistence type="predicted"/>
<comment type="caution">
    <text evidence="1">The sequence shown here is derived from an EMBL/GenBank/DDBJ whole genome shotgun (WGS) entry which is preliminary data.</text>
</comment>
<protein>
    <submittedName>
        <fullName evidence="1">Uncharacterized protein</fullName>
    </submittedName>
</protein>
<keyword evidence="2" id="KW-1185">Reference proteome</keyword>
<dbReference type="RefSeq" id="WP_035146963.1">
    <property type="nucleotide sequence ID" value="NZ_JAAZWO010000008.1"/>
</dbReference>
<name>A0A923E9V2_CLOTT</name>
<dbReference type="Proteomes" id="UP000563151">
    <property type="component" value="Unassembled WGS sequence"/>
</dbReference>
<gene>
    <name evidence="1" type="ORF">HGG79_08930</name>
</gene>
<reference evidence="1 2" key="1">
    <citation type="submission" date="2020-04" db="EMBL/GenBank/DDBJ databases">
        <title>Genomic insights into acetone-butanol-ethanol (ABE) fermentation by sequencing solventogenic clostridia strains.</title>
        <authorList>
            <person name="Brown S."/>
        </authorList>
    </citation>
    <scope>NUCLEOTIDE SEQUENCE [LARGE SCALE GENOMIC DNA]</scope>
    <source>
        <strain evidence="1 2">DJ011</strain>
    </source>
</reference>
<accession>A0A923E9V2</accession>
<evidence type="ECO:0000313" key="2">
    <source>
        <dbReference type="Proteomes" id="UP000563151"/>
    </source>
</evidence>
<dbReference type="EMBL" id="JAAZWO010000008">
    <property type="protein sequence ID" value="MBC2397897.1"/>
    <property type="molecule type" value="Genomic_DNA"/>
</dbReference>
<organism evidence="1 2">
    <name type="scientific">Clostridium tetanomorphum</name>
    <dbReference type="NCBI Taxonomy" id="1553"/>
    <lineage>
        <taxon>Bacteria</taxon>
        <taxon>Bacillati</taxon>
        <taxon>Bacillota</taxon>
        <taxon>Clostridia</taxon>
        <taxon>Eubacteriales</taxon>
        <taxon>Clostridiaceae</taxon>
        <taxon>Clostridium</taxon>
    </lineage>
</organism>